<accession>A0A419S3Q8</accession>
<gene>
    <name evidence="1" type="ORF">BCY91_07280</name>
</gene>
<comment type="caution">
    <text evidence="1">The sequence shown here is derived from an EMBL/GenBank/DDBJ whole genome shotgun (WGS) entry which is preliminary data.</text>
</comment>
<dbReference type="Proteomes" id="UP000283433">
    <property type="component" value="Unassembled WGS sequence"/>
</dbReference>
<dbReference type="AlphaFoldDB" id="A0A419S3Q8"/>
<sequence>MDKPTSTKLDGMNIPFVDENVLNMIGMCIGREDYLLGQMGLMRKLLGLKGMSYDINTDLDY</sequence>
<evidence type="ECO:0000313" key="2">
    <source>
        <dbReference type="Proteomes" id="UP000283433"/>
    </source>
</evidence>
<proteinExistence type="predicted"/>
<dbReference type="EMBL" id="MBTA01000026">
    <property type="protein sequence ID" value="RKD14283.1"/>
    <property type="molecule type" value="Genomic_DNA"/>
</dbReference>
<dbReference type="RefSeq" id="WP_182995374.1">
    <property type="nucleotide sequence ID" value="NZ_MBTA01000026.1"/>
</dbReference>
<name>A0A419S3Q8_9SPHI</name>
<evidence type="ECO:0000313" key="1">
    <source>
        <dbReference type="EMBL" id="RKD14283.1"/>
    </source>
</evidence>
<protein>
    <submittedName>
        <fullName evidence="1">Uncharacterized protein</fullName>
    </submittedName>
</protein>
<keyword evidence="2" id="KW-1185">Reference proteome</keyword>
<reference evidence="1 2" key="1">
    <citation type="submission" date="2016-07" db="EMBL/GenBank/DDBJ databases">
        <title>Genome of Pelobium manganitolerans.</title>
        <authorList>
            <person name="Wu S."/>
            <person name="Wang G."/>
        </authorList>
    </citation>
    <scope>NUCLEOTIDE SEQUENCE [LARGE SCALE GENOMIC DNA]</scope>
    <source>
        <strain evidence="1 2">YS-25</strain>
    </source>
</reference>
<organism evidence="1 2">
    <name type="scientific">Pelobium manganitolerans</name>
    <dbReference type="NCBI Taxonomy" id="1842495"/>
    <lineage>
        <taxon>Bacteria</taxon>
        <taxon>Pseudomonadati</taxon>
        <taxon>Bacteroidota</taxon>
        <taxon>Sphingobacteriia</taxon>
        <taxon>Sphingobacteriales</taxon>
        <taxon>Sphingobacteriaceae</taxon>
        <taxon>Pelobium</taxon>
    </lineage>
</organism>